<dbReference type="GO" id="GO:0040029">
    <property type="term" value="P:epigenetic regulation of gene expression"/>
    <property type="evidence" value="ECO:0000318"/>
    <property type="project" value="GO_Central"/>
</dbReference>
<dbReference type="GO" id="GO:0000118">
    <property type="term" value="C:histone deacetylase complex"/>
    <property type="evidence" value="ECO:0000318"/>
    <property type="project" value="GO_Central"/>
</dbReference>
<feature type="domain" description="Histone deacetylase" evidence="3">
    <location>
        <begin position="297"/>
        <end position="587"/>
    </location>
</feature>
<sequence length="776" mass="89272">MDEKTTRIGAPFPFMCPTASPSTAVFPPLQIFPNMQNMQQQFHFYQLMQQMVQHQNQQQQQRLSAGASPVNSDQASSRSDTPQSKKLILDEDGCATCSVCTEKVPEAEWNTHIDLEKERLITYITSTKEKRERENTPDQFDQKRKRELELQRIRNNQNKRQTLKRGLARDCLTPFSRQSNDETGSSESPDMKKDDEFFMKCSTCHQPCAYAIVMSSFDRPKCQICFDLVRASVLTSAVCFNLFFGSTEISIIFFKVLSEFLYLKKLKFQRYMSSKPFGYVYDERMLGHECKYDSTMAECPKRMKLIYERIKDDTLLEKALKIEAREADDSEIRLNHPQELIDEIISLNTTEKCEEYCKDKEILWTCENTNEAARVAIGGSIELVKAAVENKIHNGFAIVRPPGHHSYGNVPQGYCIFNNVAIAAKYAIEKLDVKKVAIVDFDYHAGNGTFQSVKDEPRIHFTSFHGHHYGSFWPFSREYDYATNNPNTLFVPLNGTLNSEGDFVSVFHHVVLPMLRQFEPELILISAGFDSGYYDIMMEFGQGVKAHGYGHMARLCNEICPGKTIAILEGGYHPYNYTESASMMVRGLLNHPLPKLTIPARISGSLLETMWNIVNHHSKWYPKLGERLKMMGNQQKNLGLAPFVFNQTLFLGAKMRKMYDDVKKNRIVRTREWFPEMTPEQVAICKQKIDDYKKEYVFDSKHPDPSEEQLISQCVWDEAARSDAFIQATPFATFLIQEFNDFVAGKRENMMICDRELYTEAVEKGVLSFHEPIITT</sequence>
<reference evidence="4 5" key="1">
    <citation type="journal article" date="2003" name="PLoS Biol.">
        <title>The genome sequence of Caenorhabditis briggsae: a platform for comparative genomics.</title>
        <authorList>
            <person name="Stein L.D."/>
            <person name="Bao Z."/>
            <person name="Blasiar D."/>
            <person name="Blumenthal T."/>
            <person name="Brent M.R."/>
            <person name="Chen N."/>
            <person name="Chinwalla A."/>
            <person name="Clarke L."/>
            <person name="Clee C."/>
            <person name="Coghlan A."/>
            <person name="Coulson A."/>
            <person name="D'Eustachio P."/>
            <person name="Fitch D.H."/>
            <person name="Fulton L.A."/>
            <person name="Fulton R.E."/>
            <person name="Griffiths-Jones S."/>
            <person name="Harris T.W."/>
            <person name="Hillier L.W."/>
            <person name="Kamath R."/>
            <person name="Kuwabara P.E."/>
            <person name="Mardis E.R."/>
            <person name="Marra M.A."/>
            <person name="Miner T.L."/>
            <person name="Minx P."/>
            <person name="Mullikin J.C."/>
            <person name="Plumb R.W."/>
            <person name="Rogers J."/>
            <person name="Schein J.E."/>
            <person name="Sohrmann M."/>
            <person name="Spieth J."/>
            <person name="Stajich J.E."/>
            <person name="Wei C."/>
            <person name="Willey D."/>
            <person name="Wilson R.K."/>
            <person name="Durbin R."/>
            <person name="Waterston R.H."/>
        </authorList>
    </citation>
    <scope>NUCLEOTIDE SEQUENCE [LARGE SCALE GENOMIC DNA]</scope>
    <source>
        <strain evidence="4 5">AF16</strain>
    </source>
</reference>
<gene>
    <name evidence="6" type="primary">hda-5</name>
    <name evidence="4 6" type="ORF">CBG03124</name>
    <name evidence="4" type="ORF">CBG_03124</name>
</gene>
<dbReference type="OMA" id="ICDRELY"/>
<dbReference type="eggNOG" id="KOG1343">
    <property type="taxonomic scope" value="Eukaryota"/>
</dbReference>
<dbReference type="GO" id="GO:0141221">
    <property type="term" value="F:histone deacetylase activity, hydrolytic mechanism"/>
    <property type="evidence" value="ECO:0007669"/>
    <property type="project" value="UniProtKB-EC"/>
</dbReference>
<dbReference type="AlphaFoldDB" id="A8WSR0"/>
<dbReference type="InterPro" id="IPR023801">
    <property type="entry name" value="His_deacetylse_dom"/>
</dbReference>
<evidence type="ECO:0000256" key="1">
    <source>
        <dbReference type="ARBA" id="ARBA00048287"/>
    </source>
</evidence>
<dbReference type="PANTHER" id="PTHR10625:SF1">
    <property type="entry name" value="HISTONE DEACETYLASE DOMAIN-CONTAINING PROTEIN"/>
    <property type="match status" value="1"/>
</dbReference>
<organism evidence="4 5">
    <name type="scientific">Caenorhabditis briggsae</name>
    <dbReference type="NCBI Taxonomy" id="6238"/>
    <lineage>
        <taxon>Eukaryota</taxon>
        <taxon>Metazoa</taxon>
        <taxon>Ecdysozoa</taxon>
        <taxon>Nematoda</taxon>
        <taxon>Chromadorea</taxon>
        <taxon>Rhabditida</taxon>
        <taxon>Rhabditina</taxon>
        <taxon>Rhabditomorpha</taxon>
        <taxon>Rhabditoidea</taxon>
        <taxon>Rhabditidae</taxon>
        <taxon>Peloderinae</taxon>
        <taxon>Caenorhabditis</taxon>
    </lineage>
</organism>
<dbReference type="Gene3D" id="3.40.800.20">
    <property type="entry name" value="Histone deacetylase domain"/>
    <property type="match status" value="1"/>
</dbReference>
<feature type="compositionally biased region" description="Polar residues" evidence="2">
    <location>
        <begin position="69"/>
        <end position="84"/>
    </location>
</feature>
<feature type="region of interest" description="Disordered" evidence="2">
    <location>
        <begin position="56"/>
        <end position="87"/>
    </location>
</feature>
<proteinExistence type="predicted"/>
<reference evidence="4 5" key="2">
    <citation type="journal article" date="2011" name="PLoS Genet.">
        <title>Caenorhabditis briggsae recombinant inbred line genotypes reveal inter-strain incompatibility and the evolution of recombination.</title>
        <authorList>
            <person name="Ross J.A."/>
            <person name="Koboldt D.C."/>
            <person name="Staisch J.E."/>
            <person name="Chamberlin H.M."/>
            <person name="Gupta B.P."/>
            <person name="Miller R.D."/>
            <person name="Baird S.E."/>
            <person name="Haag E.S."/>
        </authorList>
    </citation>
    <scope>NUCLEOTIDE SEQUENCE [LARGE SCALE GENOMIC DNA]</scope>
    <source>
        <strain evidence="4 5">AF16</strain>
    </source>
</reference>
<dbReference type="WormBase" id="CBG03124">
    <property type="protein sequence ID" value="CBP48838"/>
    <property type="gene ID" value="WBGene00026050"/>
    <property type="gene designation" value="Cbr-hda-5"/>
</dbReference>
<dbReference type="InParanoid" id="A8WSR0"/>
<dbReference type="GeneID" id="8572821"/>
<comment type="catalytic activity">
    <reaction evidence="1">
        <text>N(6)-acetyl-L-lysyl-[histone] + H2O = L-lysyl-[histone] + acetate</text>
        <dbReference type="Rhea" id="RHEA:58196"/>
        <dbReference type="Rhea" id="RHEA-COMP:9845"/>
        <dbReference type="Rhea" id="RHEA-COMP:11338"/>
        <dbReference type="ChEBI" id="CHEBI:15377"/>
        <dbReference type="ChEBI" id="CHEBI:29969"/>
        <dbReference type="ChEBI" id="CHEBI:30089"/>
        <dbReference type="ChEBI" id="CHEBI:61930"/>
        <dbReference type="EC" id="3.5.1.98"/>
    </reaction>
</comment>
<feature type="non-terminal residue" evidence="4">
    <location>
        <position position="1"/>
    </location>
</feature>
<dbReference type="CTD" id="8572821"/>
<feature type="compositionally biased region" description="Basic and acidic residues" evidence="2">
    <location>
        <begin position="127"/>
        <end position="145"/>
    </location>
</feature>
<name>A8WSR0_CAEBR</name>
<evidence type="ECO:0000313" key="5">
    <source>
        <dbReference type="Proteomes" id="UP000008549"/>
    </source>
</evidence>
<dbReference type="InterPro" id="IPR037138">
    <property type="entry name" value="His_deacetylse_dom_sf"/>
</dbReference>
<dbReference type="SUPFAM" id="SSF52768">
    <property type="entry name" value="Arginase/deacetylase"/>
    <property type="match status" value="1"/>
</dbReference>
<keyword evidence="5" id="KW-1185">Reference proteome</keyword>
<dbReference type="PRINTS" id="PR01270">
    <property type="entry name" value="HDASUPER"/>
</dbReference>
<dbReference type="RefSeq" id="XP_002631306.1">
    <property type="nucleotide sequence ID" value="XM_002631260.1"/>
</dbReference>
<feature type="non-terminal residue" evidence="4">
    <location>
        <position position="776"/>
    </location>
</feature>
<evidence type="ECO:0000259" key="3">
    <source>
        <dbReference type="Pfam" id="PF00850"/>
    </source>
</evidence>
<evidence type="ECO:0000313" key="4">
    <source>
        <dbReference type="EMBL" id="CAP23519.1"/>
    </source>
</evidence>
<dbReference type="FunCoup" id="A8WSR0">
    <property type="interactions" value="132"/>
</dbReference>
<dbReference type="InterPro" id="IPR023696">
    <property type="entry name" value="Ureohydrolase_dom_sf"/>
</dbReference>
<dbReference type="HOGENOM" id="CLU_360796_0_0_1"/>
<dbReference type="EMBL" id="HE601438">
    <property type="protein sequence ID" value="CAP23519.1"/>
    <property type="molecule type" value="Genomic_DNA"/>
</dbReference>
<feature type="region of interest" description="Disordered" evidence="2">
    <location>
        <begin position="126"/>
        <end position="145"/>
    </location>
</feature>
<protein>
    <submittedName>
        <fullName evidence="4">Protein CBG03124</fullName>
    </submittedName>
</protein>
<dbReference type="Pfam" id="PF00850">
    <property type="entry name" value="Hist_deacetyl"/>
    <property type="match status" value="1"/>
</dbReference>
<evidence type="ECO:0000313" key="6">
    <source>
        <dbReference type="WormBase" id="CBG03124"/>
    </source>
</evidence>
<accession>A8WSR0</accession>
<dbReference type="GO" id="GO:0005737">
    <property type="term" value="C:cytoplasm"/>
    <property type="evidence" value="ECO:0000318"/>
    <property type="project" value="GO_Central"/>
</dbReference>
<dbReference type="KEGG" id="cbr:CBG_03124"/>
<dbReference type="STRING" id="6238.A8WSR0"/>
<dbReference type="Proteomes" id="UP000008549">
    <property type="component" value="Unassembled WGS sequence"/>
</dbReference>
<dbReference type="InterPro" id="IPR000286">
    <property type="entry name" value="HDACs"/>
</dbReference>
<dbReference type="PANTHER" id="PTHR10625">
    <property type="entry name" value="HISTONE DEACETYLASE HDAC1-RELATED"/>
    <property type="match status" value="1"/>
</dbReference>
<evidence type="ECO:0000256" key="2">
    <source>
        <dbReference type="SAM" id="MobiDB-lite"/>
    </source>
</evidence>
<dbReference type="GO" id="GO:0004407">
    <property type="term" value="F:histone deacetylase activity"/>
    <property type="evidence" value="ECO:0000318"/>
    <property type="project" value="GO_Central"/>
</dbReference>